<accession>A0A2D0N104</accession>
<keyword evidence="1" id="KW-1133">Transmembrane helix</keyword>
<protein>
    <submittedName>
        <fullName evidence="2">Uncharacterized protein</fullName>
    </submittedName>
</protein>
<name>A0A2D0N104_FLAN2</name>
<dbReference type="AlphaFoldDB" id="A0A2D0N104"/>
<proteinExistence type="predicted"/>
<keyword evidence="1" id="KW-0472">Membrane</keyword>
<feature type="transmembrane region" description="Helical" evidence="1">
    <location>
        <begin position="6"/>
        <end position="32"/>
    </location>
</feature>
<dbReference type="EMBL" id="PDUD01000045">
    <property type="protein sequence ID" value="PHN02046.1"/>
    <property type="molecule type" value="Genomic_DNA"/>
</dbReference>
<evidence type="ECO:0000313" key="2">
    <source>
        <dbReference type="EMBL" id="PHN02046.1"/>
    </source>
</evidence>
<comment type="caution">
    <text evidence="2">The sequence shown here is derived from an EMBL/GenBank/DDBJ whole genome shotgun (WGS) entry which is preliminary data.</text>
</comment>
<feature type="transmembrane region" description="Helical" evidence="1">
    <location>
        <begin position="164"/>
        <end position="184"/>
    </location>
</feature>
<keyword evidence="1" id="KW-0812">Transmembrane</keyword>
<gene>
    <name evidence="2" type="ORF">CRP01_33970</name>
</gene>
<dbReference type="Proteomes" id="UP000223913">
    <property type="component" value="Unassembled WGS sequence"/>
</dbReference>
<feature type="transmembrane region" description="Helical" evidence="1">
    <location>
        <begin position="262"/>
        <end position="280"/>
    </location>
</feature>
<evidence type="ECO:0000313" key="3">
    <source>
        <dbReference type="Proteomes" id="UP000223913"/>
    </source>
</evidence>
<reference evidence="2 3" key="1">
    <citation type="submission" date="2017-10" db="EMBL/GenBank/DDBJ databases">
        <title>The draft genome sequence of Lewinella nigricans NBRC 102662.</title>
        <authorList>
            <person name="Wang K."/>
        </authorList>
    </citation>
    <scope>NUCLEOTIDE SEQUENCE [LARGE SCALE GENOMIC DNA]</scope>
    <source>
        <strain evidence="2 3">NBRC 102662</strain>
    </source>
</reference>
<evidence type="ECO:0000256" key="1">
    <source>
        <dbReference type="SAM" id="Phobius"/>
    </source>
</evidence>
<organism evidence="2 3">
    <name type="scientific">Flavilitoribacter nigricans (strain ATCC 23147 / DSM 23189 / NBRC 102662 / NCIMB 1420 / SS-2)</name>
    <name type="common">Lewinella nigricans</name>
    <dbReference type="NCBI Taxonomy" id="1122177"/>
    <lineage>
        <taxon>Bacteria</taxon>
        <taxon>Pseudomonadati</taxon>
        <taxon>Bacteroidota</taxon>
        <taxon>Saprospiria</taxon>
        <taxon>Saprospirales</taxon>
        <taxon>Lewinellaceae</taxon>
        <taxon>Flavilitoribacter</taxon>
    </lineage>
</organism>
<dbReference type="OrthoDB" id="6286374at2"/>
<sequence>MAILTVVLGVIFVLLMLSLFATSIMELLAAMLRLRGRNLKMTLKNLLIDEKKGSSGVYEAFITNPLYKQLSFKYGRGVSNPPSYIDNDSFRTILFDIILGEDGLESQLKTKIDALENDEMRRILKQLIRDADGKIDVFKQRIGEWYESIMDRASGYYKRMTQKILIIVGIVMAVVLNADTLALYRSLETNPETLDKLVAAAEAVAENESVDGMVRTDLEYEAALEQVRRMKGNVDDLRSPLGMGWQNINLAEMSVYNWAVKILGWIITAIAISLGAPFWFDLLRKIVNLRSTGEKPAD</sequence>
<keyword evidence="3" id="KW-1185">Reference proteome</keyword>